<evidence type="ECO:0000313" key="2">
    <source>
        <dbReference type="Proteomes" id="UP001055811"/>
    </source>
</evidence>
<accession>A0ACB9ANF8</accession>
<gene>
    <name evidence="1" type="ORF">L2E82_41412</name>
</gene>
<keyword evidence="2" id="KW-1185">Reference proteome</keyword>
<comment type="caution">
    <text evidence="1">The sequence shown here is derived from an EMBL/GenBank/DDBJ whole genome shotgun (WGS) entry which is preliminary data.</text>
</comment>
<proteinExistence type="predicted"/>
<dbReference type="Proteomes" id="UP001055811">
    <property type="component" value="Linkage Group LG07"/>
</dbReference>
<dbReference type="EMBL" id="CM042015">
    <property type="protein sequence ID" value="KAI3711373.1"/>
    <property type="molecule type" value="Genomic_DNA"/>
</dbReference>
<sequence>MKFEMGEGRDETSTTATARGFPFSDIREKGNYMTIKHSGNEELAVVSQMNTDFFGSIPPPPAATAPPPPATTDSSTSGGNCSLFCKPVITV</sequence>
<reference evidence="2" key="1">
    <citation type="journal article" date="2022" name="Mol. Ecol. Resour.">
        <title>The genomes of chicory, endive, great burdock and yacon provide insights into Asteraceae palaeo-polyploidization history and plant inulin production.</title>
        <authorList>
            <person name="Fan W."/>
            <person name="Wang S."/>
            <person name="Wang H."/>
            <person name="Wang A."/>
            <person name="Jiang F."/>
            <person name="Liu H."/>
            <person name="Zhao H."/>
            <person name="Xu D."/>
            <person name="Zhang Y."/>
        </authorList>
    </citation>
    <scope>NUCLEOTIDE SEQUENCE [LARGE SCALE GENOMIC DNA]</scope>
    <source>
        <strain evidence="2">cv. Punajuju</strain>
    </source>
</reference>
<reference evidence="1 2" key="2">
    <citation type="journal article" date="2022" name="Mol. Ecol. Resour.">
        <title>The genomes of chicory, endive, great burdock and yacon provide insights into Asteraceae paleo-polyploidization history and plant inulin production.</title>
        <authorList>
            <person name="Fan W."/>
            <person name="Wang S."/>
            <person name="Wang H."/>
            <person name="Wang A."/>
            <person name="Jiang F."/>
            <person name="Liu H."/>
            <person name="Zhao H."/>
            <person name="Xu D."/>
            <person name="Zhang Y."/>
        </authorList>
    </citation>
    <scope>NUCLEOTIDE SEQUENCE [LARGE SCALE GENOMIC DNA]</scope>
    <source>
        <strain evidence="2">cv. Punajuju</strain>
        <tissue evidence="1">Leaves</tissue>
    </source>
</reference>
<evidence type="ECO:0000313" key="1">
    <source>
        <dbReference type="EMBL" id="KAI3711373.1"/>
    </source>
</evidence>
<organism evidence="1 2">
    <name type="scientific">Cichorium intybus</name>
    <name type="common">Chicory</name>
    <dbReference type="NCBI Taxonomy" id="13427"/>
    <lineage>
        <taxon>Eukaryota</taxon>
        <taxon>Viridiplantae</taxon>
        <taxon>Streptophyta</taxon>
        <taxon>Embryophyta</taxon>
        <taxon>Tracheophyta</taxon>
        <taxon>Spermatophyta</taxon>
        <taxon>Magnoliopsida</taxon>
        <taxon>eudicotyledons</taxon>
        <taxon>Gunneridae</taxon>
        <taxon>Pentapetalae</taxon>
        <taxon>asterids</taxon>
        <taxon>campanulids</taxon>
        <taxon>Asterales</taxon>
        <taxon>Asteraceae</taxon>
        <taxon>Cichorioideae</taxon>
        <taxon>Cichorieae</taxon>
        <taxon>Cichoriinae</taxon>
        <taxon>Cichorium</taxon>
    </lineage>
</organism>
<name>A0ACB9ANF8_CICIN</name>
<protein>
    <submittedName>
        <fullName evidence="1">Uncharacterized protein</fullName>
    </submittedName>
</protein>